<dbReference type="InterPro" id="IPR050942">
    <property type="entry name" value="F-box_BR-signaling"/>
</dbReference>
<sequence>MTSSVLHLPDDVLHLIVCKLRSLVCHAAFRSVCKTWRLFAQQHYSYLVPPQPPWLIFPAHATASTTYNFYTFDGVRQFFDVEVPEEYTIGRGSGTWLTFWDTKVERVRVWNPLSSIHILLPSIPGTETILKKFDKFVVSTPGPLIKNNMIFGVFYKGEKLAYIKLGQERWTHVEVDFLHQPPVVPSLEPEFKIHDIVFYQGKLHVVDRSGMVFVCEEDAHAPHYNDHHRRCPVKAVKLIDHLHDKIQKINHEAVITMLYLVEVKGRLMVLLRYKAIANDSSSLGWSFFKVDFSKRNLRSTKDLEGHSLFLSGGDASMSTIIPYHKDSVFCKVNEGSSLMNPYSLKCKFIVSGYIRGESVCNKHLFQVDDWNLTDLQPVWIIPRTTTVMHAQRERGVQLIRMN</sequence>
<keyword evidence="4" id="KW-1185">Reference proteome</keyword>
<reference evidence="3 4" key="1">
    <citation type="submission" date="2024-01" db="EMBL/GenBank/DDBJ databases">
        <title>Genome assemblies of Stephania.</title>
        <authorList>
            <person name="Yang L."/>
        </authorList>
    </citation>
    <scope>NUCLEOTIDE SEQUENCE [LARGE SCALE GENOMIC DNA]</scope>
    <source>
        <strain evidence="3">JXDWG</strain>
        <tissue evidence="3">Leaf</tissue>
    </source>
</reference>
<dbReference type="EMBL" id="JBBNAG010000003">
    <property type="protein sequence ID" value="KAK9147651.1"/>
    <property type="molecule type" value="Genomic_DNA"/>
</dbReference>
<evidence type="ECO:0000313" key="3">
    <source>
        <dbReference type="EMBL" id="KAK9147651.1"/>
    </source>
</evidence>
<dbReference type="InterPro" id="IPR036047">
    <property type="entry name" value="F-box-like_dom_sf"/>
</dbReference>
<dbReference type="InterPro" id="IPR005174">
    <property type="entry name" value="KIB1-4_b-propeller"/>
</dbReference>
<gene>
    <name evidence="3" type="ORF">Scep_006408</name>
</gene>
<protein>
    <recommendedName>
        <fullName evidence="5">F-box domain-containing protein</fullName>
    </recommendedName>
</protein>
<feature type="domain" description="F-box" evidence="1">
    <location>
        <begin position="6"/>
        <end position="43"/>
    </location>
</feature>
<dbReference type="Proteomes" id="UP001419268">
    <property type="component" value="Unassembled WGS sequence"/>
</dbReference>
<dbReference type="SUPFAM" id="SSF81383">
    <property type="entry name" value="F-box domain"/>
    <property type="match status" value="1"/>
</dbReference>
<dbReference type="Pfam" id="PF03478">
    <property type="entry name" value="Beta-prop_KIB1-4"/>
    <property type="match status" value="1"/>
</dbReference>
<dbReference type="PANTHER" id="PTHR44259">
    <property type="entry name" value="OS07G0183000 PROTEIN-RELATED"/>
    <property type="match status" value="1"/>
</dbReference>
<comment type="caution">
    <text evidence="3">The sequence shown here is derived from an EMBL/GenBank/DDBJ whole genome shotgun (WGS) entry which is preliminary data.</text>
</comment>
<feature type="domain" description="KIB1-4 beta-propeller" evidence="2">
    <location>
        <begin position="77"/>
        <end position="318"/>
    </location>
</feature>
<accession>A0AAP0K7Y6</accession>
<organism evidence="3 4">
    <name type="scientific">Stephania cephalantha</name>
    <dbReference type="NCBI Taxonomy" id="152367"/>
    <lineage>
        <taxon>Eukaryota</taxon>
        <taxon>Viridiplantae</taxon>
        <taxon>Streptophyta</taxon>
        <taxon>Embryophyta</taxon>
        <taxon>Tracheophyta</taxon>
        <taxon>Spermatophyta</taxon>
        <taxon>Magnoliopsida</taxon>
        <taxon>Ranunculales</taxon>
        <taxon>Menispermaceae</taxon>
        <taxon>Menispermoideae</taxon>
        <taxon>Cissampelideae</taxon>
        <taxon>Stephania</taxon>
    </lineage>
</organism>
<dbReference type="AlphaFoldDB" id="A0AAP0K7Y6"/>
<proteinExistence type="predicted"/>
<name>A0AAP0K7Y6_9MAGN</name>
<evidence type="ECO:0000313" key="4">
    <source>
        <dbReference type="Proteomes" id="UP001419268"/>
    </source>
</evidence>
<evidence type="ECO:0008006" key="5">
    <source>
        <dbReference type="Google" id="ProtNLM"/>
    </source>
</evidence>
<evidence type="ECO:0000259" key="1">
    <source>
        <dbReference type="Pfam" id="PF00646"/>
    </source>
</evidence>
<dbReference type="InterPro" id="IPR001810">
    <property type="entry name" value="F-box_dom"/>
</dbReference>
<dbReference type="Pfam" id="PF00646">
    <property type="entry name" value="F-box"/>
    <property type="match status" value="1"/>
</dbReference>
<evidence type="ECO:0000259" key="2">
    <source>
        <dbReference type="Pfam" id="PF03478"/>
    </source>
</evidence>